<name>A0A6M8HNF6_9PROT</name>
<keyword evidence="3" id="KW-1185">Reference proteome</keyword>
<dbReference type="Pfam" id="PF13432">
    <property type="entry name" value="TPR_16"/>
    <property type="match status" value="1"/>
</dbReference>
<dbReference type="SMART" id="SM00028">
    <property type="entry name" value="TPR"/>
    <property type="match status" value="3"/>
</dbReference>
<evidence type="ECO:0000313" key="2">
    <source>
        <dbReference type="EMBL" id="QKE89898.1"/>
    </source>
</evidence>
<reference evidence="2 3" key="1">
    <citation type="journal article" date="2014" name="World J. Microbiol. Biotechnol.">
        <title>Biodiversity and physiological characteristics of Antarctic and Arctic lichens-associated bacteria.</title>
        <authorList>
            <person name="Lee Y.M."/>
            <person name="Kim E.H."/>
            <person name="Lee H.K."/>
            <person name="Hong S.G."/>
        </authorList>
    </citation>
    <scope>NUCLEOTIDE SEQUENCE [LARGE SCALE GENOMIC DNA]</scope>
    <source>
        <strain evidence="2 3">PAMC 26569</strain>
    </source>
</reference>
<dbReference type="RefSeq" id="WP_171834886.1">
    <property type="nucleotide sequence ID" value="NZ_CP053708.1"/>
</dbReference>
<proteinExistence type="predicted"/>
<accession>A0A6M8HNF6</accession>
<dbReference type="InterPro" id="IPR019734">
    <property type="entry name" value="TPR_rpt"/>
</dbReference>
<evidence type="ECO:0000313" key="3">
    <source>
        <dbReference type="Proteomes" id="UP000500767"/>
    </source>
</evidence>
<feature type="repeat" description="TPR" evidence="1">
    <location>
        <begin position="99"/>
        <end position="132"/>
    </location>
</feature>
<dbReference type="InterPro" id="IPR037919">
    <property type="entry name" value="OGT"/>
</dbReference>
<sequence>MLERGRTDASLIAIRRGLRGLSGQAAANQASRAQHLLGRALLASGQHAAALAAFEQATTLDPAFAEGWYSLALLHQDHGRHDAAAASYRSALGARADFHEAALNLGVALGECGLIEEALDAYAQALALRPASFGRIAQSLVSGRTGLMFLDPRRLREDLQARAERGRQRSVASLTR</sequence>
<dbReference type="SUPFAM" id="SSF48452">
    <property type="entry name" value="TPR-like"/>
    <property type="match status" value="1"/>
</dbReference>
<keyword evidence="1" id="KW-0802">TPR repeat</keyword>
<evidence type="ECO:0000256" key="1">
    <source>
        <dbReference type="PROSITE-ProRule" id="PRU00339"/>
    </source>
</evidence>
<dbReference type="Proteomes" id="UP000500767">
    <property type="component" value="Chromosome"/>
</dbReference>
<dbReference type="PROSITE" id="PS50005">
    <property type="entry name" value="TPR"/>
    <property type="match status" value="2"/>
</dbReference>
<gene>
    <name evidence="2" type="ORF">HN018_07430</name>
</gene>
<dbReference type="Gene3D" id="1.25.40.10">
    <property type="entry name" value="Tetratricopeptide repeat domain"/>
    <property type="match status" value="1"/>
</dbReference>
<dbReference type="GO" id="GO:0006493">
    <property type="term" value="P:protein O-linked glycosylation"/>
    <property type="evidence" value="ECO:0007669"/>
    <property type="project" value="InterPro"/>
</dbReference>
<feature type="repeat" description="TPR" evidence="1">
    <location>
        <begin position="31"/>
        <end position="64"/>
    </location>
</feature>
<dbReference type="GO" id="GO:0097363">
    <property type="term" value="F:protein O-acetylglucosaminyltransferase activity"/>
    <property type="evidence" value="ECO:0007669"/>
    <property type="project" value="TreeGrafter"/>
</dbReference>
<dbReference type="PANTHER" id="PTHR44366">
    <property type="entry name" value="UDP-N-ACETYLGLUCOSAMINE--PEPTIDE N-ACETYLGLUCOSAMINYLTRANSFERASE 110 KDA SUBUNIT"/>
    <property type="match status" value="1"/>
</dbReference>
<organism evidence="2 3">
    <name type="scientific">Lichenicola cladoniae</name>
    <dbReference type="NCBI Taxonomy" id="1484109"/>
    <lineage>
        <taxon>Bacteria</taxon>
        <taxon>Pseudomonadati</taxon>
        <taxon>Pseudomonadota</taxon>
        <taxon>Alphaproteobacteria</taxon>
        <taxon>Acetobacterales</taxon>
        <taxon>Acetobacteraceae</taxon>
        <taxon>Lichenicola</taxon>
    </lineage>
</organism>
<dbReference type="EMBL" id="CP053708">
    <property type="protein sequence ID" value="QKE89898.1"/>
    <property type="molecule type" value="Genomic_DNA"/>
</dbReference>
<dbReference type="InterPro" id="IPR011990">
    <property type="entry name" value="TPR-like_helical_dom_sf"/>
</dbReference>
<protein>
    <submittedName>
        <fullName evidence="2">Tetratricopeptide repeat protein</fullName>
    </submittedName>
</protein>
<dbReference type="PANTHER" id="PTHR44366:SF1">
    <property type="entry name" value="UDP-N-ACETYLGLUCOSAMINE--PEPTIDE N-ACETYLGLUCOSAMINYLTRANSFERASE 110 KDA SUBUNIT"/>
    <property type="match status" value="1"/>
</dbReference>
<dbReference type="AlphaFoldDB" id="A0A6M8HNF6"/>
<dbReference type="Pfam" id="PF13181">
    <property type="entry name" value="TPR_8"/>
    <property type="match status" value="1"/>
</dbReference>
<dbReference type="KEGG" id="lck:HN018_07430"/>